<reference evidence="1" key="1">
    <citation type="submission" date="2021-03" db="EMBL/GenBank/DDBJ databases">
        <title>Draft genome sequence of rust myrtle Austropuccinia psidii MF-1, a brazilian biotype.</title>
        <authorList>
            <person name="Quecine M.C."/>
            <person name="Pachon D.M.R."/>
            <person name="Bonatelli M.L."/>
            <person name="Correr F.H."/>
            <person name="Franceschini L.M."/>
            <person name="Leite T.F."/>
            <person name="Margarido G.R.A."/>
            <person name="Almeida C.A."/>
            <person name="Ferrarezi J.A."/>
            <person name="Labate C.A."/>
        </authorList>
    </citation>
    <scope>NUCLEOTIDE SEQUENCE</scope>
    <source>
        <strain evidence="1">MF-1</strain>
    </source>
</reference>
<dbReference type="Proteomes" id="UP000765509">
    <property type="component" value="Unassembled WGS sequence"/>
</dbReference>
<gene>
    <name evidence="1" type="ORF">O181_034223</name>
</gene>
<proteinExistence type="predicted"/>
<evidence type="ECO:0000313" key="1">
    <source>
        <dbReference type="EMBL" id="MBW0494508.1"/>
    </source>
</evidence>
<sequence>MRNTLQYNYNPDQKVDNAKMMEMKETKEIQMIEINFQCETQQAQWEKEAEHMKQKEEIQFAEMELKHEDMHRSQREHDEELALRKNEITQQEKCLENEMIMNAELRKTELAHNNHCLAHEIETSGRAGQLDAIIRLHKEGFSPQQIEEFLKLI</sequence>
<evidence type="ECO:0000313" key="2">
    <source>
        <dbReference type="Proteomes" id="UP000765509"/>
    </source>
</evidence>
<organism evidence="1 2">
    <name type="scientific">Austropuccinia psidii MF-1</name>
    <dbReference type="NCBI Taxonomy" id="1389203"/>
    <lineage>
        <taxon>Eukaryota</taxon>
        <taxon>Fungi</taxon>
        <taxon>Dikarya</taxon>
        <taxon>Basidiomycota</taxon>
        <taxon>Pucciniomycotina</taxon>
        <taxon>Pucciniomycetes</taxon>
        <taxon>Pucciniales</taxon>
        <taxon>Sphaerophragmiaceae</taxon>
        <taxon>Austropuccinia</taxon>
    </lineage>
</organism>
<dbReference type="AlphaFoldDB" id="A0A9Q3D310"/>
<comment type="caution">
    <text evidence="1">The sequence shown here is derived from an EMBL/GenBank/DDBJ whole genome shotgun (WGS) entry which is preliminary data.</text>
</comment>
<keyword evidence="2" id="KW-1185">Reference proteome</keyword>
<accession>A0A9Q3D310</accession>
<name>A0A9Q3D310_9BASI</name>
<dbReference type="EMBL" id="AVOT02012614">
    <property type="protein sequence ID" value="MBW0494508.1"/>
    <property type="molecule type" value="Genomic_DNA"/>
</dbReference>
<protein>
    <submittedName>
        <fullName evidence="1">Uncharacterized protein</fullName>
    </submittedName>
</protein>